<reference evidence="2 3" key="1">
    <citation type="submission" date="2021-03" db="EMBL/GenBank/DDBJ databases">
        <title>novel species isolated from a fishpond in China.</title>
        <authorList>
            <person name="Lu H."/>
            <person name="Cai Z."/>
        </authorList>
    </citation>
    <scope>NUCLEOTIDE SEQUENCE [LARGE SCALE GENOMIC DNA]</scope>
    <source>
        <strain evidence="2 3">YJ13C</strain>
    </source>
</reference>
<accession>A0ABS3CHS6</accession>
<comment type="caution">
    <text evidence="2">The sequence shown here is derived from an EMBL/GenBank/DDBJ whole genome shotgun (WGS) entry which is preliminary data.</text>
</comment>
<keyword evidence="3" id="KW-1185">Reference proteome</keyword>
<evidence type="ECO:0000259" key="1">
    <source>
        <dbReference type="Pfam" id="PF09823"/>
    </source>
</evidence>
<dbReference type="RefSeq" id="WP_206587323.1">
    <property type="nucleotide sequence ID" value="NZ_JAFKCU010000003.1"/>
</dbReference>
<name>A0ABS3CHS6_9BACT</name>
<dbReference type="InterPro" id="IPR007505">
    <property type="entry name" value="PDDEXK_7"/>
</dbReference>
<feature type="domain" description="DUF2357" evidence="1">
    <location>
        <begin position="82"/>
        <end position="337"/>
    </location>
</feature>
<dbReference type="InterPro" id="IPR018633">
    <property type="entry name" value="DUF2357"/>
</dbReference>
<evidence type="ECO:0000313" key="3">
    <source>
        <dbReference type="Proteomes" id="UP000664480"/>
    </source>
</evidence>
<dbReference type="Proteomes" id="UP000664480">
    <property type="component" value="Unassembled WGS sequence"/>
</dbReference>
<dbReference type="Pfam" id="PF04411">
    <property type="entry name" value="PDDEXK_7"/>
    <property type="match status" value="1"/>
</dbReference>
<dbReference type="Pfam" id="PF09823">
    <property type="entry name" value="DUF2357"/>
    <property type="match status" value="1"/>
</dbReference>
<sequence>MSAFPKIAIDLSQINEGLVLEIYERQVGTLFDQEIDSNLNNEARYQLLEGCFYDYELNDINYYLGQISGNIIQSHRKSIHLGTIVPNIYVGTLKIPIVEKTSGKKVHTLELEVRSRKSNYRDDYRDMLEFITEQTTDLLLQINSPIFQKFEPDYTKNTSPEVLYQRFVFINSIIGSSDFTEAVHRIVTNPVTTWCEEEEPTDIRKIKRFSRASIQELVKGNNRTALPLNHSFRQYGLKSVPVKIKSARKTDSVDTPENRFIKHALETFLKLSVEINAKAQKLKDGNQLEKESFQLIQQLESYLQHSLFIEISKPITLKLNSPGLQRKEGYREVLRVWLIFDLAAKLIWEGGEDIYDGGKKDIATLYEYWLFFKLLELLQSLFAIEPEDIHNLIVLTDNGLNLKLRQGKFTPLKGVYNSNSRKFNIQFNYNRSFRGKNDYPSSGSWTTTLRPDYTLSIWPFGIDETQAEKEELIVHIHFDAKYKVDNIIEFTDQDNEADLNEEKTANRKGNYKNADLLKMHAYKDAIRRSAGAYVLYPGTEKISRAGFHEIIPGLGAFPVRPSKSEDGTEDLKGFILEVINHFIDRATQREKMALKSFQVYQNPPLKEGRVDDLLPEAFGANRHMIPDETYVLIGYYKSEEHLNWIIKEKKYNFRTGTGNGSLNLDLETVSAKYLLLHTKGDKNSSRLWEIKKGGPRIYSKKQLDGKKAKYPNPNHDYYLVLNLKPVKELELKGKVWEFKKLNKYLNGNASAIPFTASLAELAVNSK</sequence>
<evidence type="ECO:0000313" key="2">
    <source>
        <dbReference type="EMBL" id="MBN7816652.1"/>
    </source>
</evidence>
<proteinExistence type="predicted"/>
<protein>
    <submittedName>
        <fullName evidence="2">DUF2357 domain-containing protein</fullName>
    </submittedName>
</protein>
<organism evidence="2 3">
    <name type="scientific">Algoriphagus pacificus</name>
    <dbReference type="NCBI Taxonomy" id="2811234"/>
    <lineage>
        <taxon>Bacteria</taxon>
        <taxon>Pseudomonadati</taxon>
        <taxon>Bacteroidota</taxon>
        <taxon>Cytophagia</taxon>
        <taxon>Cytophagales</taxon>
        <taxon>Cyclobacteriaceae</taxon>
        <taxon>Algoriphagus</taxon>
    </lineage>
</organism>
<dbReference type="EMBL" id="JAFKCU010000003">
    <property type="protein sequence ID" value="MBN7816652.1"/>
    <property type="molecule type" value="Genomic_DNA"/>
</dbReference>
<gene>
    <name evidence="2" type="ORF">J0A69_14480</name>
</gene>